<organism evidence="1 2">
    <name type="scientific">Escherichia coli</name>
    <dbReference type="NCBI Taxonomy" id="562"/>
    <lineage>
        <taxon>Bacteria</taxon>
        <taxon>Pseudomonadati</taxon>
        <taxon>Pseudomonadota</taxon>
        <taxon>Gammaproteobacteria</taxon>
        <taxon>Enterobacterales</taxon>
        <taxon>Enterobacteriaceae</taxon>
        <taxon>Escherichia</taxon>
    </lineage>
</organism>
<evidence type="ECO:0000313" key="2">
    <source>
        <dbReference type="Proteomes" id="UP000185794"/>
    </source>
</evidence>
<dbReference type="EMBL" id="LRKC01000144">
    <property type="protein sequence ID" value="OKV07747.1"/>
    <property type="molecule type" value="Genomic_DNA"/>
</dbReference>
<accession>A0A1Q9KYK9</accession>
<evidence type="ECO:0000313" key="1">
    <source>
        <dbReference type="EMBL" id="OKV07747.1"/>
    </source>
</evidence>
<protein>
    <submittedName>
        <fullName evidence="1">Uncharacterized protein</fullName>
    </submittedName>
</protein>
<reference evidence="1 2" key="1">
    <citation type="journal article" date="2017" name="Front. Cell. Infect. Microbiol.">
        <title>Chaperone-usher pili loci of human colonization factor-negative enterotoxigenic Escherichia coli.</title>
        <authorList>
            <person name="Del Canto F."/>
            <person name="Vidal R."/>
            <person name="Stine O.C."/>
            <person name="Pop M."/>
        </authorList>
    </citation>
    <scope>NUCLEOTIDE SEQUENCE [LARGE SCALE GENOMIC DNA]</scope>
    <source>
        <strain evidence="1 2">700324</strain>
    </source>
</reference>
<proteinExistence type="predicted"/>
<gene>
    <name evidence="1" type="ORF">AWP47_18800</name>
</gene>
<comment type="caution">
    <text evidence="1">The sequence shown here is derived from an EMBL/GenBank/DDBJ whole genome shotgun (WGS) entry which is preliminary data.</text>
</comment>
<sequence length="74" mass="8449">MWRGAAPDAAQTPYPAYKNVQIQQIVLCFVGLISVAHQAISPTVSMWREWGWITYDLPAVPVLHLRWWCAPDAR</sequence>
<name>A0A1Q9KYK9_ECOLX</name>
<dbReference type="AlphaFoldDB" id="A0A1Q9KYK9"/>
<dbReference type="Proteomes" id="UP000185794">
    <property type="component" value="Unassembled WGS sequence"/>
</dbReference>